<evidence type="ECO:0000313" key="7">
    <source>
        <dbReference type="Proteomes" id="UP000198838"/>
    </source>
</evidence>
<dbReference type="InterPro" id="IPR022687">
    <property type="entry name" value="HTH_DTXR"/>
</dbReference>
<dbReference type="RefSeq" id="WP_092872416.1">
    <property type="nucleotide sequence ID" value="NZ_FOJY01000010.1"/>
</dbReference>
<sequence>MQIHESGEDYLETILILSKKLGNVRSIDIAHEMNYKKSSISVAIKNLRLNGLVKMDDNNFITLTEDGLKIAERIYERHQILTSWLVQLGVEREIAAEDACKIEHDLSNDSFEAIKNLYLQSIIK</sequence>
<dbReference type="SUPFAM" id="SSF47979">
    <property type="entry name" value="Iron-dependent repressor protein, dimerization domain"/>
    <property type="match status" value="1"/>
</dbReference>
<dbReference type="PROSITE" id="PS50944">
    <property type="entry name" value="HTH_DTXR"/>
    <property type="match status" value="1"/>
</dbReference>
<evidence type="ECO:0000259" key="5">
    <source>
        <dbReference type="PROSITE" id="PS50944"/>
    </source>
</evidence>
<organism evidence="6 7">
    <name type="scientific">Acetitomaculum ruminis DSM 5522</name>
    <dbReference type="NCBI Taxonomy" id="1120918"/>
    <lineage>
        <taxon>Bacteria</taxon>
        <taxon>Bacillati</taxon>
        <taxon>Bacillota</taxon>
        <taxon>Clostridia</taxon>
        <taxon>Lachnospirales</taxon>
        <taxon>Lachnospiraceae</taxon>
        <taxon>Acetitomaculum</taxon>
    </lineage>
</organism>
<reference evidence="6 7" key="1">
    <citation type="submission" date="2016-10" db="EMBL/GenBank/DDBJ databases">
        <authorList>
            <person name="de Groot N.N."/>
        </authorList>
    </citation>
    <scope>NUCLEOTIDE SEQUENCE [LARGE SCALE GENOMIC DNA]</scope>
    <source>
        <strain evidence="6 7">DSM 5522</strain>
    </source>
</reference>
<dbReference type="AlphaFoldDB" id="A0A1I0YGL8"/>
<dbReference type="PANTHER" id="PTHR33238">
    <property type="entry name" value="IRON (METAL) DEPENDENT REPRESSOR, DTXR FAMILY"/>
    <property type="match status" value="1"/>
</dbReference>
<dbReference type="GO" id="GO:0046983">
    <property type="term" value="F:protein dimerization activity"/>
    <property type="evidence" value="ECO:0007669"/>
    <property type="project" value="InterPro"/>
</dbReference>
<keyword evidence="7" id="KW-1185">Reference proteome</keyword>
<dbReference type="InterPro" id="IPR036390">
    <property type="entry name" value="WH_DNA-bd_sf"/>
</dbReference>
<keyword evidence="4" id="KW-0804">Transcription</keyword>
<protein>
    <submittedName>
        <fullName evidence="6">Mn-dependent transcriptional regulator, DtxR family</fullName>
    </submittedName>
</protein>
<evidence type="ECO:0000256" key="4">
    <source>
        <dbReference type="ARBA" id="ARBA00023163"/>
    </source>
</evidence>
<name>A0A1I0YGL8_9FIRM</name>
<feature type="domain" description="HTH dtxR-type" evidence="5">
    <location>
        <begin position="1"/>
        <end position="64"/>
    </location>
</feature>
<dbReference type="Pfam" id="PF01325">
    <property type="entry name" value="Fe_dep_repress"/>
    <property type="match status" value="1"/>
</dbReference>
<dbReference type="InterPro" id="IPR050536">
    <property type="entry name" value="DtxR_MntR_Metal-Reg"/>
</dbReference>
<dbReference type="GO" id="GO:0046914">
    <property type="term" value="F:transition metal ion binding"/>
    <property type="evidence" value="ECO:0007669"/>
    <property type="project" value="InterPro"/>
</dbReference>
<accession>A0A1I0YGL8</accession>
<evidence type="ECO:0000256" key="3">
    <source>
        <dbReference type="ARBA" id="ARBA00023125"/>
    </source>
</evidence>
<dbReference type="InterPro" id="IPR036388">
    <property type="entry name" value="WH-like_DNA-bd_sf"/>
</dbReference>
<proteinExistence type="inferred from homology"/>
<dbReference type="SUPFAM" id="SSF46785">
    <property type="entry name" value="Winged helix' DNA-binding domain"/>
    <property type="match status" value="1"/>
</dbReference>
<comment type="similarity">
    <text evidence="1">Belongs to the DtxR/MntR family.</text>
</comment>
<dbReference type="Pfam" id="PF02742">
    <property type="entry name" value="Fe_dep_repr_C"/>
    <property type="match status" value="1"/>
</dbReference>
<evidence type="ECO:0000256" key="2">
    <source>
        <dbReference type="ARBA" id="ARBA00023015"/>
    </source>
</evidence>
<dbReference type="PANTHER" id="PTHR33238:SF7">
    <property type="entry name" value="IRON-DEPENDENT TRANSCRIPTIONAL REGULATOR"/>
    <property type="match status" value="1"/>
</dbReference>
<dbReference type="OrthoDB" id="9794394at2"/>
<dbReference type="EMBL" id="FOJY01000010">
    <property type="protein sequence ID" value="SFB12585.1"/>
    <property type="molecule type" value="Genomic_DNA"/>
</dbReference>
<dbReference type="Gene3D" id="1.10.10.10">
    <property type="entry name" value="Winged helix-like DNA-binding domain superfamily/Winged helix DNA-binding domain"/>
    <property type="match status" value="1"/>
</dbReference>
<dbReference type="InterPro" id="IPR001367">
    <property type="entry name" value="Fe_dep_repressor"/>
</dbReference>
<dbReference type="STRING" id="1120918.SAMN05216249_11016"/>
<gene>
    <name evidence="6" type="ORF">SAMN05216249_11016</name>
</gene>
<dbReference type="InterPro" id="IPR036421">
    <property type="entry name" value="Fe_dep_repressor_sf"/>
</dbReference>
<dbReference type="InterPro" id="IPR022689">
    <property type="entry name" value="Iron_dep_repressor"/>
</dbReference>
<dbReference type="GO" id="GO:0003677">
    <property type="term" value="F:DNA binding"/>
    <property type="evidence" value="ECO:0007669"/>
    <property type="project" value="UniProtKB-KW"/>
</dbReference>
<evidence type="ECO:0000313" key="6">
    <source>
        <dbReference type="EMBL" id="SFB12585.1"/>
    </source>
</evidence>
<dbReference type="Proteomes" id="UP000198838">
    <property type="component" value="Unassembled WGS sequence"/>
</dbReference>
<dbReference type="SMART" id="SM00529">
    <property type="entry name" value="HTH_DTXR"/>
    <property type="match status" value="1"/>
</dbReference>
<keyword evidence="2" id="KW-0805">Transcription regulation</keyword>
<dbReference type="Gene3D" id="1.10.60.10">
    <property type="entry name" value="Iron dependent repressor, metal binding and dimerisation domain"/>
    <property type="match status" value="1"/>
</dbReference>
<dbReference type="GO" id="GO:0003700">
    <property type="term" value="F:DNA-binding transcription factor activity"/>
    <property type="evidence" value="ECO:0007669"/>
    <property type="project" value="InterPro"/>
</dbReference>
<evidence type="ECO:0000256" key="1">
    <source>
        <dbReference type="ARBA" id="ARBA00007871"/>
    </source>
</evidence>
<keyword evidence="3" id="KW-0238">DNA-binding</keyword>